<organism evidence="1 2">
    <name type="scientific">Sphingomonas japonica</name>
    <dbReference type="NCBI Taxonomy" id="511662"/>
    <lineage>
        <taxon>Bacteria</taxon>
        <taxon>Pseudomonadati</taxon>
        <taxon>Pseudomonadota</taxon>
        <taxon>Alphaproteobacteria</taxon>
        <taxon>Sphingomonadales</taxon>
        <taxon>Sphingomonadaceae</taxon>
        <taxon>Sphingomonas</taxon>
    </lineage>
</organism>
<reference evidence="1 2" key="1">
    <citation type="submission" date="2020-03" db="EMBL/GenBank/DDBJ databases">
        <title>Genomic Encyclopedia of Type Strains, Phase IV (KMG-IV): sequencing the most valuable type-strain genomes for metagenomic binning, comparative biology and taxonomic classification.</title>
        <authorList>
            <person name="Goeker M."/>
        </authorList>
    </citation>
    <scope>NUCLEOTIDE SEQUENCE [LARGE SCALE GENOMIC DNA]</scope>
    <source>
        <strain evidence="1 2">DSM 22753</strain>
    </source>
</reference>
<sequence>MMREPDAGRLVERALVRAAAQAGIVLDVITADAEPWASVTFSGARHTLRVETASGERIARWLDALPDLDLPVAGHLIADAVVVTRHDDGVRVEAELELLSVADR</sequence>
<proteinExistence type="predicted"/>
<dbReference type="EMBL" id="JAASQP010000001">
    <property type="protein sequence ID" value="NIJ23756.1"/>
    <property type="molecule type" value="Genomic_DNA"/>
</dbReference>
<dbReference type="RefSeq" id="WP_140231372.1">
    <property type="nucleotide sequence ID" value="NZ_BAAAEV010000001.1"/>
</dbReference>
<evidence type="ECO:0000313" key="1">
    <source>
        <dbReference type="EMBL" id="NIJ23756.1"/>
    </source>
</evidence>
<dbReference type="Proteomes" id="UP000788153">
    <property type="component" value="Unassembled WGS sequence"/>
</dbReference>
<gene>
    <name evidence="1" type="ORF">FHT01_001298</name>
</gene>
<name>A0ABX0U306_9SPHN</name>
<comment type="caution">
    <text evidence="1">The sequence shown here is derived from an EMBL/GenBank/DDBJ whole genome shotgun (WGS) entry which is preliminary data.</text>
</comment>
<accession>A0ABX0U306</accession>
<protein>
    <submittedName>
        <fullName evidence="1">Uncharacterized protein</fullName>
    </submittedName>
</protein>
<keyword evidence="2" id="KW-1185">Reference proteome</keyword>
<evidence type="ECO:0000313" key="2">
    <source>
        <dbReference type="Proteomes" id="UP000788153"/>
    </source>
</evidence>